<dbReference type="VEuPathDB" id="FungiDB:PYU1_G004458"/>
<dbReference type="GO" id="GO:0005794">
    <property type="term" value="C:Golgi apparatus"/>
    <property type="evidence" value="ECO:0007669"/>
    <property type="project" value="TreeGrafter"/>
</dbReference>
<dbReference type="GO" id="GO:0005789">
    <property type="term" value="C:endoplasmic reticulum membrane"/>
    <property type="evidence" value="ECO:0007669"/>
    <property type="project" value="TreeGrafter"/>
</dbReference>
<comment type="similarity">
    <text evidence="2">Belongs to the VTI1 family.</text>
</comment>
<keyword evidence="4 10" id="KW-0812">Transmembrane</keyword>
<evidence type="ECO:0000256" key="9">
    <source>
        <dbReference type="SAM" id="Coils"/>
    </source>
</evidence>
<dbReference type="PANTHER" id="PTHR21230:SF94">
    <property type="entry name" value="T-SNARE COILED-COIL HOMOLOGY DOMAIN-CONTAINING PROTEIN"/>
    <property type="match status" value="1"/>
</dbReference>
<dbReference type="OMA" id="LHSCKSD"/>
<keyword evidence="8 10" id="KW-0472">Membrane</keyword>
<dbReference type="HOGENOM" id="CLU_099269_0_0_1"/>
<evidence type="ECO:0000256" key="7">
    <source>
        <dbReference type="ARBA" id="ARBA00023054"/>
    </source>
</evidence>
<dbReference type="InterPro" id="IPR038407">
    <property type="entry name" value="v-SNARE_N_sf"/>
</dbReference>
<dbReference type="InterPro" id="IPR010989">
    <property type="entry name" value="SNARE"/>
</dbReference>
<reference evidence="12" key="3">
    <citation type="submission" date="2015-02" db="UniProtKB">
        <authorList>
            <consortium name="EnsemblProtists"/>
        </authorList>
    </citation>
    <scope>IDENTIFICATION</scope>
    <source>
        <strain evidence="12">DAOM BR144</strain>
    </source>
</reference>
<keyword evidence="5" id="KW-0653">Protein transport</keyword>
<dbReference type="Proteomes" id="UP000019132">
    <property type="component" value="Unassembled WGS sequence"/>
</dbReference>
<keyword evidence="7 9" id="KW-0175">Coiled coil</keyword>
<dbReference type="PANTHER" id="PTHR21230">
    <property type="entry name" value="VESICLE TRANSPORT V-SNARE PROTEIN VTI1-RELATED"/>
    <property type="match status" value="1"/>
</dbReference>
<dbReference type="STRING" id="431595.K3WHM6"/>
<evidence type="ECO:0000259" key="11">
    <source>
        <dbReference type="Pfam" id="PF05008"/>
    </source>
</evidence>
<sequence>MTDTFARYAEDFELYRDDAAKDTRAISSASSPAARNELIERAEGNLSEADRNLRILEGEARGGNGQERKKMQDQLRVFKGEIEKLKANLNRAKLVGDSQQRHNRLPENLTEAERAARVQQQINRNGDLLDDAQEIVIETQQIAGNITGNLDQQRQMLVNTRDNIDSTRNDAEEAGEHLNSLKRKHRVKILSLYACIGLLVVAIIASVITKFA</sequence>
<evidence type="ECO:0000256" key="5">
    <source>
        <dbReference type="ARBA" id="ARBA00022927"/>
    </source>
</evidence>
<evidence type="ECO:0000256" key="2">
    <source>
        <dbReference type="ARBA" id="ARBA00006108"/>
    </source>
</evidence>
<dbReference type="InterPro" id="IPR007705">
    <property type="entry name" value="Vesicle_trsprt_v-SNARE_N"/>
</dbReference>
<feature type="coiled-coil region" evidence="9">
    <location>
        <begin position="150"/>
        <end position="184"/>
    </location>
</feature>
<evidence type="ECO:0000256" key="6">
    <source>
        <dbReference type="ARBA" id="ARBA00022989"/>
    </source>
</evidence>
<keyword evidence="6 10" id="KW-1133">Transmembrane helix</keyword>
<dbReference type="AlphaFoldDB" id="K3WHM6"/>
<dbReference type="GO" id="GO:0005484">
    <property type="term" value="F:SNAP receptor activity"/>
    <property type="evidence" value="ECO:0007669"/>
    <property type="project" value="TreeGrafter"/>
</dbReference>
<dbReference type="Gene3D" id="1.20.5.110">
    <property type="match status" value="1"/>
</dbReference>
<proteinExistence type="inferred from homology"/>
<reference evidence="13" key="1">
    <citation type="journal article" date="2010" name="Genome Biol.">
        <title>Genome sequence of the necrotrophic plant pathogen Pythium ultimum reveals original pathogenicity mechanisms and effector repertoire.</title>
        <authorList>
            <person name="Levesque C.A."/>
            <person name="Brouwer H."/>
            <person name="Cano L."/>
            <person name="Hamilton J.P."/>
            <person name="Holt C."/>
            <person name="Huitema E."/>
            <person name="Raffaele S."/>
            <person name="Robideau G.P."/>
            <person name="Thines M."/>
            <person name="Win J."/>
            <person name="Zerillo M.M."/>
            <person name="Beakes G.W."/>
            <person name="Boore J.L."/>
            <person name="Busam D."/>
            <person name="Dumas B."/>
            <person name="Ferriera S."/>
            <person name="Fuerstenberg S.I."/>
            <person name="Gachon C.M."/>
            <person name="Gaulin E."/>
            <person name="Govers F."/>
            <person name="Grenville-Briggs L."/>
            <person name="Horner N."/>
            <person name="Hostetler J."/>
            <person name="Jiang R.H."/>
            <person name="Johnson J."/>
            <person name="Krajaejun T."/>
            <person name="Lin H."/>
            <person name="Meijer H.J."/>
            <person name="Moore B."/>
            <person name="Morris P."/>
            <person name="Phuntmart V."/>
            <person name="Puiu D."/>
            <person name="Shetty J."/>
            <person name="Stajich J.E."/>
            <person name="Tripathy S."/>
            <person name="Wawra S."/>
            <person name="van West P."/>
            <person name="Whitty B.R."/>
            <person name="Coutinho P.M."/>
            <person name="Henrissat B."/>
            <person name="Martin F."/>
            <person name="Thomas P.D."/>
            <person name="Tyler B.M."/>
            <person name="De Vries R.P."/>
            <person name="Kamoun S."/>
            <person name="Yandell M."/>
            <person name="Tisserat N."/>
            <person name="Buell C.R."/>
        </authorList>
    </citation>
    <scope>NUCLEOTIDE SEQUENCE</scope>
    <source>
        <strain evidence="13">DAOM:BR144</strain>
    </source>
</reference>
<protein>
    <recommendedName>
        <fullName evidence="11">Vesicle transport v-SNARE N-terminal domain-containing protein</fullName>
    </recommendedName>
</protein>
<dbReference type="Pfam" id="PF05008">
    <property type="entry name" value="V-SNARE"/>
    <property type="match status" value="1"/>
</dbReference>
<organism evidence="12 13">
    <name type="scientific">Globisporangium ultimum (strain ATCC 200006 / CBS 805.95 / DAOM BR144)</name>
    <name type="common">Pythium ultimum</name>
    <dbReference type="NCBI Taxonomy" id="431595"/>
    <lineage>
        <taxon>Eukaryota</taxon>
        <taxon>Sar</taxon>
        <taxon>Stramenopiles</taxon>
        <taxon>Oomycota</taxon>
        <taxon>Peronosporomycetes</taxon>
        <taxon>Pythiales</taxon>
        <taxon>Pythiaceae</taxon>
        <taxon>Globisporangium</taxon>
    </lineage>
</organism>
<dbReference type="SUPFAM" id="SSF58038">
    <property type="entry name" value="SNARE fusion complex"/>
    <property type="match status" value="1"/>
</dbReference>
<evidence type="ECO:0000313" key="12">
    <source>
        <dbReference type="EnsemblProtists" id="PYU1_T004468"/>
    </source>
</evidence>
<dbReference type="GO" id="GO:0012507">
    <property type="term" value="C:ER to Golgi transport vesicle membrane"/>
    <property type="evidence" value="ECO:0007669"/>
    <property type="project" value="TreeGrafter"/>
</dbReference>
<evidence type="ECO:0000256" key="4">
    <source>
        <dbReference type="ARBA" id="ARBA00022692"/>
    </source>
</evidence>
<dbReference type="InParanoid" id="K3WHM6"/>
<dbReference type="GO" id="GO:0031201">
    <property type="term" value="C:SNARE complex"/>
    <property type="evidence" value="ECO:0007669"/>
    <property type="project" value="TreeGrafter"/>
</dbReference>
<keyword evidence="13" id="KW-1185">Reference proteome</keyword>
<dbReference type="eggNOG" id="ENOG502RYE8">
    <property type="taxonomic scope" value="Eukaryota"/>
</dbReference>
<evidence type="ECO:0000256" key="10">
    <source>
        <dbReference type="SAM" id="Phobius"/>
    </source>
</evidence>
<dbReference type="GO" id="GO:0000149">
    <property type="term" value="F:SNARE binding"/>
    <property type="evidence" value="ECO:0007669"/>
    <property type="project" value="TreeGrafter"/>
</dbReference>
<dbReference type="Gene3D" id="1.20.58.400">
    <property type="entry name" value="t-snare proteins"/>
    <property type="match status" value="1"/>
</dbReference>
<feature type="coiled-coil region" evidence="9">
    <location>
        <begin position="39"/>
        <end position="95"/>
    </location>
</feature>
<keyword evidence="3" id="KW-0813">Transport</keyword>
<evidence type="ECO:0000256" key="8">
    <source>
        <dbReference type="ARBA" id="ARBA00023136"/>
    </source>
</evidence>
<feature type="domain" description="Vesicle transport v-SNARE N-terminal" evidence="11">
    <location>
        <begin position="1"/>
        <end position="92"/>
    </location>
</feature>
<dbReference type="SUPFAM" id="SSF47661">
    <property type="entry name" value="t-snare proteins"/>
    <property type="match status" value="1"/>
</dbReference>
<evidence type="ECO:0000313" key="13">
    <source>
        <dbReference type="Proteomes" id="UP000019132"/>
    </source>
</evidence>
<name>K3WHM6_GLOUD</name>
<evidence type="ECO:0000256" key="1">
    <source>
        <dbReference type="ARBA" id="ARBA00004211"/>
    </source>
</evidence>
<accession>K3WHM6</accession>
<evidence type="ECO:0000256" key="3">
    <source>
        <dbReference type="ARBA" id="ARBA00022448"/>
    </source>
</evidence>
<dbReference type="GO" id="GO:0006886">
    <property type="term" value="P:intracellular protein transport"/>
    <property type="evidence" value="ECO:0007669"/>
    <property type="project" value="InterPro"/>
</dbReference>
<dbReference type="GO" id="GO:0031902">
    <property type="term" value="C:late endosome membrane"/>
    <property type="evidence" value="ECO:0007669"/>
    <property type="project" value="TreeGrafter"/>
</dbReference>
<comment type="subcellular location">
    <subcellularLocation>
        <location evidence="1">Membrane</location>
        <topology evidence="1">Single-pass type IV membrane protein</topology>
    </subcellularLocation>
</comment>
<dbReference type="EMBL" id="GL376631">
    <property type="status" value="NOT_ANNOTATED_CDS"/>
    <property type="molecule type" value="Genomic_DNA"/>
</dbReference>
<reference evidence="13" key="2">
    <citation type="submission" date="2010-04" db="EMBL/GenBank/DDBJ databases">
        <authorList>
            <person name="Buell R."/>
            <person name="Hamilton J."/>
            <person name="Hostetler J."/>
        </authorList>
    </citation>
    <scope>NUCLEOTIDE SEQUENCE [LARGE SCALE GENOMIC DNA]</scope>
    <source>
        <strain evidence="13">DAOM:BR144</strain>
    </source>
</reference>
<feature type="transmembrane region" description="Helical" evidence="10">
    <location>
        <begin position="190"/>
        <end position="209"/>
    </location>
</feature>
<dbReference type="GO" id="GO:0006906">
    <property type="term" value="P:vesicle fusion"/>
    <property type="evidence" value="ECO:0007669"/>
    <property type="project" value="TreeGrafter"/>
</dbReference>
<dbReference type="EnsemblProtists" id="PYU1_T004468">
    <property type="protein sequence ID" value="PYU1_T004468"/>
    <property type="gene ID" value="PYU1_G004458"/>
</dbReference>